<dbReference type="NCBIfam" id="TIGR01575">
    <property type="entry name" value="rimI"/>
    <property type="match status" value="1"/>
</dbReference>
<reference evidence="3 4" key="1">
    <citation type="journal article" date="2010" name="Int. J. Syst. Evol. Microbiol.">
        <title>Vagococcus penaei sp. nov., isolated from spoilage microbiota of cooked shrimp (Penaeus vannamei).</title>
        <authorList>
            <person name="Jaffres E."/>
            <person name="Prevost H."/>
            <person name="Rossero A."/>
            <person name="Joffraud J.J."/>
            <person name="Dousset X."/>
        </authorList>
    </citation>
    <scope>NUCLEOTIDE SEQUENCE [LARGE SCALE GENOMIC DNA]</scope>
    <source>
        <strain evidence="3 4">CD276</strain>
    </source>
</reference>
<dbReference type="EMBL" id="CP019609">
    <property type="protein sequence ID" value="AQP54546.1"/>
    <property type="molecule type" value="Genomic_DNA"/>
</dbReference>
<dbReference type="Pfam" id="PF00583">
    <property type="entry name" value="Acetyltransf_1"/>
    <property type="match status" value="1"/>
</dbReference>
<dbReference type="PANTHER" id="PTHR42919">
    <property type="entry name" value="N-ALPHA-ACETYLTRANSFERASE"/>
    <property type="match status" value="1"/>
</dbReference>
<dbReference type="KEGG" id="vpi:BW732_10245"/>
<dbReference type="InterPro" id="IPR000182">
    <property type="entry name" value="GNAT_dom"/>
</dbReference>
<dbReference type="InterPro" id="IPR051556">
    <property type="entry name" value="N-term/lysine_N-AcTrnsfr"/>
</dbReference>
<keyword evidence="4" id="KW-1185">Reference proteome</keyword>
<dbReference type="PROSITE" id="PS51186">
    <property type="entry name" value="GNAT"/>
    <property type="match status" value="1"/>
</dbReference>
<dbReference type="RefSeq" id="WP_077276627.1">
    <property type="nucleotide sequence ID" value="NZ_CP019609.1"/>
</dbReference>
<evidence type="ECO:0000256" key="2">
    <source>
        <dbReference type="ARBA" id="ARBA00023315"/>
    </source>
</evidence>
<dbReference type="InterPro" id="IPR006464">
    <property type="entry name" value="AcTrfase_RimI/Ard1"/>
</dbReference>
<proteinExistence type="predicted"/>
<evidence type="ECO:0000313" key="4">
    <source>
        <dbReference type="Proteomes" id="UP000188246"/>
    </source>
</evidence>
<dbReference type="AlphaFoldDB" id="A0A1Q2D810"/>
<accession>A0A1Q2D810</accession>
<evidence type="ECO:0000256" key="1">
    <source>
        <dbReference type="ARBA" id="ARBA00022679"/>
    </source>
</evidence>
<dbReference type="Gene3D" id="3.40.630.30">
    <property type="match status" value="1"/>
</dbReference>
<dbReference type="SUPFAM" id="SSF55729">
    <property type="entry name" value="Acyl-CoA N-acyltransferases (Nat)"/>
    <property type="match status" value="1"/>
</dbReference>
<dbReference type="GO" id="GO:0008080">
    <property type="term" value="F:N-acetyltransferase activity"/>
    <property type="evidence" value="ECO:0007669"/>
    <property type="project" value="InterPro"/>
</dbReference>
<evidence type="ECO:0000313" key="3">
    <source>
        <dbReference type="EMBL" id="AQP54546.1"/>
    </source>
</evidence>
<dbReference type="InterPro" id="IPR016181">
    <property type="entry name" value="Acyl_CoA_acyltransferase"/>
</dbReference>
<name>A0A1Q2D810_9ENTE</name>
<sequence length="182" mass="21201">MLSGFNFFKKPFVTEGLDLIQMVHPSHRILRSNLTDIAIFQQIMRQIYDGKSPWSYSIFFMELSPSSRSIYFKYLINQQVIGFIGIRIQGINAHITNLAISPHYQGQGYAKALLTFIVQYVLKKDCHEITLEVNRMNQRAIGLYEQFGFNQRGIKHNYYKRSGQDAIDMIYQLGCDHHVSVR</sequence>
<keyword evidence="1 3" id="KW-0808">Transferase</keyword>
<organism evidence="3 4">
    <name type="scientific">Vagococcus penaei</name>
    <dbReference type="NCBI Taxonomy" id="633807"/>
    <lineage>
        <taxon>Bacteria</taxon>
        <taxon>Bacillati</taxon>
        <taxon>Bacillota</taxon>
        <taxon>Bacilli</taxon>
        <taxon>Lactobacillales</taxon>
        <taxon>Enterococcaceae</taxon>
        <taxon>Vagococcus</taxon>
    </lineage>
</organism>
<dbReference type="Proteomes" id="UP000188246">
    <property type="component" value="Chromosome"/>
</dbReference>
<dbReference type="OrthoDB" id="9794566at2"/>
<protein>
    <submittedName>
        <fullName evidence="3">Ribosomal-protein-alanine N-acetyltransferase</fullName>
    </submittedName>
</protein>
<dbReference type="PANTHER" id="PTHR42919:SF8">
    <property type="entry name" value="N-ALPHA-ACETYLTRANSFERASE 50"/>
    <property type="match status" value="1"/>
</dbReference>
<keyword evidence="2" id="KW-0012">Acyltransferase</keyword>
<gene>
    <name evidence="3" type="ORF">BW732_10245</name>
</gene>
<dbReference type="CDD" id="cd04301">
    <property type="entry name" value="NAT_SF"/>
    <property type="match status" value="1"/>
</dbReference>
<dbReference type="STRING" id="633807.BW732_10245"/>